<dbReference type="InterPro" id="IPR047641">
    <property type="entry name" value="ABC_transpr_MalK/UgpC-like"/>
</dbReference>
<dbReference type="Proteomes" id="UP000188388">
    <property type="component" value="Unassembled WGS sequence"/>
</dbReference>
<dbReference type="InterPro" id="IPR008995">
    <property type="entry name" value="Mo/tungstate-bd_C_term_dom"/>
</dbReference>
<dbReference type="GO" id="GO:0055052">
    <property type="term" value="C:ATP-binding cassette (ABC) transporter complex, substrate-binding subunit-containing"/>
    <property type="evidence" value="ECO:0007669"/>
    <property type="project" value="TreeGrafter"/>
</dbReference>
<dbReference type="GO" id="GO:0005524">
    <property type="term" value="F:ATP binding"/>
    <property type="evidence" value="ECO:0007669"/>
    <property type="project" value="UniProtKB-KW"/>
</dbReference>
<dbReference type="Pfam" id="PF03459">
    <property type="entry name" value="TOBE"/>
    <property type="match status" value="1"/>
</dbReference>
<dbReference type="FunFam" id="3.40.50.300:FF:000042">
    <property type="entry name" value="Maltose/maltodextrin ABC transporter, ATP-binding protein"/>
    <property type="match status" value="1"/>
</dbReference>
<dbReference type="PROSITE" id="PS50893">
    <property type="entry name" value="ABC_TRANSPORTER_2"/>
    <property type="match status" value="1"/>
</dbReference>
<protein>
    <submittedName>
        <fullName evidence="7">Uncharacterized ABC transporter ATP-binding protein y4oS</fullName>
    </submittedName>
</protein>
<dbReference type="PANTHER" id="PTHR43875:SF10">
    <property type="entry name" value="BLL2173 PROTEIN"/>
    <property type="match status" value="1"/>
</dbReference>
<comment type="subcellular location">
    <subcellularLocation>
        <location evidence="1">Cell inner membrane</location>
        <topology evidence="1">Peripheral membrane protein</topology>
    </subcellularLocation>
</comment>
<proteinExistence type="inferred from homology"/>
<dbReference type="InterPro" id="IPR003593">
    <property type="entry name" value="AAA+_ATPase"/>
</dbReference>
<dbReference type="GO" id="GO:0008643">
    <property type="term" value="P:carbohydrate transport"/>
    <property type="evidence" value="ECO:0007669"/>
    <property type="project" value="InterPro"/>
</dbReference>
<dbReference type="CDD" id="cd03301">
    <property type="entry name" value="ABC_MalK_N"/>
    <property type="match status" value="1"/>
</dbReference>
<keyword evidence="4" id="KW-0547">Nucleotide-binding</keyword>
<evidence type="ECO:0000256" key="4">
    <source>
        <dbReference type="ARBA" id="ARBA00022741"/>
    </source>
</evidence>
<dbReference type="RefSeq" id="WP_077381405.1">
    <property type="nucleotide sequence ID" value="NZ_FTPD01000045.1"/>
</dbReference>
<evidence type="ECO:0000259" key="6">
    <source>
        <dbReference type="PROSITE" id="PS50893"/>
    </source>
</evidence>
<dbReference type="GO" id="GO:0016887">
    <property type="term" value="F:ATP hydrolysis activity"/>
    <property type="evidence" value="ECO:0007669"/>
    <property type="project" value="InterPro"/>
</dbReference>
<dbReference type="InterPro" id="IPR012340">
    <property type="entry name" value="NA-bd_OB-fold"/>
</dbReference>
<evidence type="ECO:0000256" key="2">
    <source>
        <dbReference type="ARBA" id="ARBA00005417"/>
    </source>
</evidence>
<evidence type="ECO:0000256" key="3">
    <source>
        <dbReference type="ARBA" id="ARBA00022448"/>
    </source>
</evidence>
<keyword evidence="3" id="KW-0813">Transport</keyword>
<dbReference type="EMBL" id="FTPD01000045">
    <property type="protein sequence ID" value="SIT58337.1"/>
    <property type="molecule type" value="Genomic_DNA"/>
</dbReference>
<keyword evidence="5 7" id="KW-0067">ATP-binding</keyword>
<dbReference type="SUPFAM" id="SSF52540">
    <property type="entry name" value="P-loop containing nucleoside triphosphate hydrolases"/>
    <property type="match status" value="1"/>
</dbReference>
<dbReference type="InterPro" id="IPR005116">
    <property type="entry name" value="Transp-assoc_OB_typ1"/>
</dbReference>
<dbReference type="PROSITE" id="PS00211">
    <property type="entry name" value="ABC_TRANSPORTER_1"/>
    <property type="match status" value="1"/>
</dbReference>
<dbReference type="InterPro" id="IPR015855">
    <property type="entry name" value="ABC_transpr_MalK-like"/>
</dbReference>
<dbReference type="SUPFAM" id="SSF50331">
    <property type="entry name" value="MOP-like"/>
    <property type="match status" value="1"/>
</dbReference>
<dbReference type="InterPro" id="IPR027417">
    <property type="entry name" value="P-loop_NTPase"/>
</dbReference>
<organism evidence="7 8">
    <name type="scientific">Mesorhizobium prunaredense</name>
    <dbReference type="NCBI Taxonomy" id="1631249"/>
    <lineage>
        <taxon>Bacteria</taxon>
        <taxon>Pseudomonadati</taxon>
        <taxon>Pseudomonadota</taxon>
        <taxon>Alphaproteobacteria</taxon>
        <taxon>Hyphomicrobiales</taxon>
        <taxon>Phyllobacteriaceae</taxon>
        <taxon>Mesorhizobium</taxon>
    </lineage>
</organism>
<dbReference type="InterPro" id="IPR017871">
    <property type="entry name" value="ABC_transporter-like_CS"/>
</dbReference>
<dbReference type="InterPro" id="IPR040582">
    <property type="entry name" value="OB_MalK-like"/>
</dbReference>
<dbReference type="Pfam" id="PF17912">
    <property type="entry name" value="OB_MalK"/>
    <property type="match status" value="1"/>
</dbReference>
<dbReference type="STRING" id="1631249.BQ8794_50439"/>
<evidence type="ECO:0000313" key="8">
    <source>
        <dbReference type="Proteomes" id="UP000188388"/>
    </source>
</evidence>
<evidence type="ECO:0000256" key="1">
    <source>
        <dbReference type="ARBA" id="ARBA00004417"/>
    </source>
</evidence>
<dbReference type="GO" id="GO:0140359">
    <property type="term" value="F:ABC-type transporter activity"/>
    <property type="evidence" value="ECO:0007669"/>
    <property type="project" value="InterPro"/>
</dbReference>
<gene>
    <name evidence="7" type="ORF">BQ8794_50439</name>
</gene>
<dbReference type="Gene3D" id="2.40.50.100">
    <property type="match status" value="1"/>
</dbReference>
<dbReference type="PANTHER" id="PTHR43875">
    <property type="entry name" value="MALTODEXTRIN IMPORT ATP-BINDING PROTEIN MSMX"/>
    <property type="match status" value="1"/>
</dbReference>
<dbReference type="Gene3D" id="2.40.50.140">
    <property type="entry name" value="Nucleic acid-binding proteins"/>
    <property type="match status" value="1"/>
</dbReference>
<keyword evidence="8" id="KW-1185">Reference proteome</keyword>
<accession>A0A1R3VEQ5</accession>
<dbReference type="AlphaFoldDB" id="A0A1R3VEQ5"/>
<evidence type="ECO:0000313" key="7">
    <source>
        <dbReference type="EMBL" id="SIT58337.1"/>
    </source>
</evidence>
<evidence type="ECO:0000256" key="5">
    <source>
        <dbReference type="ARBA" id="ARBA00022840"/>
    </source>
</evidence>
<dbReference type="Pfam" id="PF00005">
    <property type="entry name" value="ABC_tran"/>
    <property type="match status" value="1"/>
</dbReference>
<feature type="domain" description="ABC transporter" evidence="6">
    <location>
        <begin position="4"/>
        <end position="234"/>
    </location>
</feature>
<dbReference type="InterPro" id="IPR003439">
    <property type="entry name" value="ABC_transporter-like_ATP-bd"/>
</dbReference>
<name>A0A1R3VEQ5_9HYPH</name>
<dbReference type="Gene3D" id="3.40.50.300">
    <property type="entry name" value="P-loop containing nucleotide triphosphate hydrolases"/>
    <property type="match status" value="1"/>
</dbReference>
<dbReference type="SMART" id="SM00382">
    <property type="entry name" value="AAA"/>
    <property type="match status" value="1"/>
</dbReference>
<dbReference type="NCBIfam" id="NF008653">
    <property type="entry name" value="PRK11650.1"/>
    <property type="match status" value="1"/>
</dbReference>
<reference evidence="8" key="1">
    <citation type="submission" date="2017-01" db="EMBL/GenBank/DDBJ databases">
        <authorList>
            <person name="Brunel B."/>
        </authorList>
    </citation>
    <scope>NUCLEOTIDE SEQUENCE [LARGE SCALE GENOMIC DNA]</scope>
</reference>
<comment type="similarity">
    <text evidence="2">Belongs to the ABC transporter superfamily.</text>
</comment>
<sequence length="355" mass="38963">MATVEYRNIAKNFGHVEVMKDISFGIADREFVVLLGPSGCGKTTLLRMTAGLESVTNGDLLIADRRVNDVHPRDRDIAMVFQNYALYPTMKVFDNIGFSLEVAKVPKAEIRKKVEWAAQILNLTPYLGRYPKELSGGQRQRVAMGRAMVRNAAVFLFDEPLSNLDAKLRTHMRVEIRQLHNRLGTTTIYVTHDQIEAMTMADKIVLMHAGRIMQIGTPDEVYERPNSKYVADFIGSPSMNFIAGAVETAGGSPRFVAEGVSIGLSPEIKAKPGQKVIMGVRPHDLGISDTGEIKGEVVLSETTGADVQIHLRVAGYDAVAVVPRDERRNPGAAINLSVLPGKVHLFDAATELRVA</sequence>